<evidence type="ECO:0000256" key="8">
    <source>
        <dbReference type="SAM" id="Phobius"/>
    </source>
</evidence>
<reference evidence="11" key="1">
    <citation type="submission" date="2015-06" db="EMBL/GenBank/DDBJ databases">
        <title>Comparative genomics of Burkholderia leaf nodule symbionts.</title>
        <authorList>
            <person name="Carlier A."/>
            <person name="Eberl L."/>
            <person name="Pinto-Carbo M."/>
        </authorList>
    </citation>
    <scope>NUCLEOTIDE SEQUENCE [LARGE SCALE GENOMIC DNA]</scope>
    <source>
        <strain evidence="11">UZHbot4</strain>
    </source>
</reference>
<dbReference type="InterPro" id="IPR035906">
    <property type="entry name" value="MetI-like_sf"/>
</dbReference>
<evidence type="ECO:0000259" key="9">
    <source>
        <dbReference type="PROSITE" id="PS50928"/>
    </source>
</evidence>
<dbReference type="Proteomes" id="UP000036959">
    <property type="component" value="Unassembled WGS sequence"/>
</dbReference>
<feature type="transmembrane region" description="Helical" evidence="8">
    <location>
        <begin position="146"/>
        <end position="169"/>
    </location>
</feature>
<comment type="subcellular location">
    <subcellularLocation>
        <location evidence="1">Cell membrane</location>
        <topology evidence="1">Multi-pass membrane protein</topology>
    </subcellularLocation>
</comment>
<dbReference type="InterPro" id="IPR000515">
    <property type="entry name" value="MetI-like"/>
</dbReference>
<evidence type="ECO:0000313" key="10">
    <source>
        <dbReference type="EMBL" id="KND62076.1"/>
    </source>
</evidence>
<feature type="domain" description="ABC transmembrane type-1" evidence="9">
    <location>
        <begin position="5"/>
        <end position="181"/>
    </location>
</feature>
<feature type="transmembrane region" description="Helical" evidence="8">
    <location>
        <begin position="43"/>
        <end position="66"/>
    </location>
</feature>
<dbReference type="PATRIC" id="fig|242163.4.peg.5808"/>
<evidence type="ECO:0000256" key="1">
    <source>
        <dbReference type="ARBA" id="ARBA00004651"/>
    </source>
</evidence>
<evidence type="ECO:0000256" key="2">
    <source>
        <dbReference type="ARBA" id="ARBA00007069"/>
    </source>
</evidence>
<dbReference type="EMBL" id="LFJJ01000006">
    <property type="protein sequence ID" value="KND62076.1"/>
    <property type="molecule type" value="Genomic_DNA"/>
</dbReference>
<keyword evidence="4" id="KW-1003">Cell membrane</keyword>
<dbReference type="PANTHER" id="PTHR42929:SF5">
    <property type="entry name" value="ABC TRANSPORTER PERMEASE PROTEIN"/>
    <property type="match status" value="1"/>
</dbReference>
<name>A0A0L0MIG7_9BURK</name>
<feature type="transmembrane region" description="Helical" evidence="8">
    <location>
        <begin position="12"/>
        <end position="31"/>
    </location>
</feature>
<accession>A0A0L0MIG7</accession>
<comment type="caution">
    <text evidence="10">The sequence shown here is derived from an EMBL/GenBank/DDBJ whole genome shotgun (WGS) entry which is preliminary data.</text>
</comment>
<keyword evidence="7 8" id="KW-0472">Membrane</keyword>
<gene>
    <name evidence="10" type="ORF">BVER_02160</name>
</gene>
<protein>
    <submittedName>
        <fullName evidence="10">ABC transporter permease protein</fullName>
    </submittedName>
</protein>
<dbReference type="Gene3D" id="1.10.3720.10">
    <property type="entry name" value="MetI-like"/>
    <property type="match status" value="1"/>
</dbReference>
<keyword evidence="11" id="KW-1185">Reference proteome</keyword>
<dbReference type="PANTHER" id="PTHR42929">
    <property type="entry name" value="INNER MEMBRANE ABC TRANSPORTER PERMEASE PROTEIN YDCU-RELATED-RELATED"/>
    <property type="match status" value="1"/>
</dbReference>
<feature type="transmembrane region" description="Helical" evidence="8">
    <location>
        <begin position="86"/>
        <end position="107"/>
    </location>
</feature>
<evidence type="ECO:0000313" key="11">
    <source>
        <dbReference type="Proteomes" id="UP000036959"/>
    </source>
</evidence>
<evidence type="ECO:0000256" key="5">
    <source>
        <dbReference type="ARBA" id="ARBA00022692"/>
    </source>
</evidence>
<evidence type="ECO:0000256" key="4">
    <source>
        <dbReference type="ARBA" id="ARBA00022475"/>
    </source>
</evidence>
<dbReference type="PROSITE" id="PS50928">
    <property type="entry name" value="ABC_TM1"/>
    <property type="match status" value="1"/>
</dbReference>
<dbReference type="SUPFAM" id="SSF161098">
    <property type="entry name" value="MetI-like"/>
    <property type="match status" value="1"/>
</dbReference>
<sequence>MGFAGARTLGIAMWVVVICAVFGYPTALLIYRSKGMARTMLTGAIILPYFVAILIRTYALMVMLGRNGPINKLLMGMGVIDTPLDLLFNRGAVLLGISAVLMPLMVLTIYSGFSRIDPAVLRAGRSAGAGPAVVFWRVFFPLSLPAVGAGGLLVFVATLGFFITPTLLVRTGDQMFAMHIT</sequence>
<dbReference type="RefSeq" id="WP_198155136.1">
    <property type="nucleotide sequence ID" value="NZ_LFJJ01000006.1"/>
</dbReference>
<dbReference type="GO" id="GO:0005886">
    <property type="term" value="C:plasma membrane"/>
    <property type="evidence" value="ECO:0007669"/>
    <property type="project" value="UniProtKB-SubCell"/>
</dbReference>
<evidence type="ECO:0000256" key="3">
    <source>
        <dbReference type="ARBA" id="ARBA00022448"/>
    </source>
</evidence>
<dbReference type="GO" id="GO:0055085">
    <property type="term" value="P:transmembrane transport"/>
    <property type="evidence" value="ECO:0007669"/>
    <property type="project" value="InterPro"/>
</dbReference>
<keyword evidence="5 8" id="KW-0812">Transmembrane</keyword>
<organism evidence="10 11">
    <name type="scientific">Candidatus Burkholderia verschuerenii</name>
    <dbReference type="NCBI Taxonomy" id="242163"/>
    <lineage>
        <taxon>Bacteria</taxon>
        <taxon>Pseudomonadati</taxon>
        <taxon>Pseudomonadota</taxon>
        <taxon>Betaproteobacteria</taxon>
        <taxon>Burkholderiales</taxon>
        <taxon>Burkholderiaceae</taxon>
        <taxon>Burkholderia</taxon>
    </lineage>
</organism>
<evidence type="ECO:0000256" key="6">
    <source>
        <dbReference type="ARBA" id="ARBA00022989"/>
    </source>
</evidence>
<proteinExistence type="inferred from homology"/>
<dbReference type="AlphaFoldDB" id="A0A0L0MIG7"/>
<evidence type="ECO:0000256" key="7">
    <source>
        <dbReference type="ARBA" id="ARBA00023136"/>
    </source>
</evidence>
<keyword evidence="6 8" id="KW-1133">Transmembrane helix</keyword>
<dbReference type="CDD" id="cd06261">
    <property type="entry name" value="TM_PBP2"/>
    <property type="match status" value="1"/>
</dbReference>
<keyword evidence="3" id="KW-0813">Transport</keyword>
<comment type="similarity">
    <text evidence="2">Belongs to the binding-protein-dependent transport system permease family. CysTW subfamily.</text>
</comment>